<dbReference type="InterPro" id="IPR029063">
    <property type="entry name" value="SAM-dependent_MTases_sf"/>
</dbReference>
<evidence type="ECO:0000259" key="1">
    <source>
        <dbReference type="Pfam" id="PF13649"/>
    </source>
</evidence>
<dbReference type="PANTHER" id="PTHR42912">
    <property type="entry name" value="METHYLTRANSFERASE"/>
    <property type="match status" value="1"/>
</dbReference>
<dbReference type="Gene3D" id="3.40.50.150">
    <property type="entry name" value="Vaccinia Virus protein VP39"/>
    <property type="match status" value="1"/>
</dbReference>
<accession>X0YBR0</accession>
<dbReference type="GO" id="GO:0008168">
    <property type="term" value="F:methyltransferase activity"/>
    <property type="evidence" value="ECO:0007669"/>
    <property type="project" value="TreeGrafter"/>
</dbReference>
<dbReference type="InterPro" id="IPR041698">
    <property type="entry name" value="Methyltransf_25"/>
</dbReference>
<protein>
    <recommendedName>
        <fullName evidence="1">Methyltransferase domain-containing protein</fullName>
    </recommendedName>
</protein>
<dbReference type="EMBL" id="BARS01051369">
    <property type="protein sequence ID" value="GAG44722.1"/>
    <property type="molecule type" value="Genomic_DNA"/>
</dbReference>
<dbReference type="CDD" id="cd02440">
    <property type="entry name" value="AdoMet_MTases"/>
    <property type="match status" value="1"/>
</dbReference>
<dbReference type="Pfam" id="PF13649">
    <property type="entry name" value="Methyltransf_25"/>
    <property type="match status" value="1"/>
</dbReference>
<dbReference type="NCBIfam" id="NF043040">
    <property type="entry name" value="corrin_prot_MT"/>
    <property type="match status" value="1"/>
</dbReference>
<feature type="domain" description="Methyltransferase" evidence="1">
    <location>
        <begin position="72"/>
        <end position="170"/>
    </location>
</feature>
<feature type="non-terminal residue" evidence="2">
    <location>
        <position position="236"/>
    </location>
</feature>
<sequence length="236" mass="26591">AISHIVRPYLLHSLHEIVIIGLETEMASYVFMKVLESSARRYDVGINILSLGQSEEVTREIVKNYITVADKVLEMGCGTGTLAILCAEKSTSVTGFDVSSGMLDIAREKIEESNLTDRIELKHMGAVEMDKAFDDETFHKVVGTLFLSELYSDEQKYALREAYRVLKPGGLIIIADEIRPHSLARRVLQWLIRTPVMVITYVLTQTSTKPLKDVESLLTDAGFGIIYQRKSRLDFF</sequence>
<comment type="caution">
    <text evidence="2">The sequence shown here is derived from an EMBL/GenBank/DDBJ whole genome shotgun (WGS) entry which is preliminary data.</text>
</comment>
<feature type="non-terminal residue" evidence="2">
    <location>
        <position position="1"/>
    </location>
</feature>
<gene>
    <name evidence="2" type="ORF">S01H1_76535</name>
</gene>
<reference evidence="2" key="1">
    <citation type="journal article" date="2014" name="Front. Microbiol.">
        <title>High frequency of phylogenetically diverse reductive dehalogenase-homologous genes in deep subseafloor sedimentary metagenomes.</title>
        <authorList>
            <person name="Kawai M."/>
            <person name="Futagami T."/>
            <person name="Toyoda A."/>
            <person name="Takaki Y."/>
            <person name="Nishi S."/>
            <person name="Hori S."/>
            <person name="Arai W."/>
            <person name="Tsubouchi T."/>
            <person name="Morono Y."/>
            <person name="Uchiyama I."/>
            <person name="Ito T."/>
            <person name="Fujiyama A."/>
            <person name="Inagaki F."/>
            <person name="Takami H."/>
        </authorList>
    </citation>
    <scope>NUCLEOTIDE SEQUENCE</scope>
    <source>
        <strain evidence="2">Expedition CK06-06</strain>
    </source>
</reference>
<organism evidence="2">
    <name type="scientific">marine sediment metagenome</name>
    <dbReference type="NCBI Taxonomy" id="412755"/>
    <lineage>
        <taxon>unclassified sequences</taxon>
        <taxon>metagenomes</taxon>
        <taxon>ecological metagenomes</taxon>
    </lineage>
</organism>
<dbReference type="PANTHER" id="PTHR42912:SF80">
    <property type="entry name" value="METHYLTRANSFERASE DOMAIN-CONTAINING PROTEIN"/>
    <property type="match status" value="1"/>
</dbReference>
<dbReference type="SUPFAM" id="SSF53335">
    <property type="entry name" value="S-adenosyl-L-methionine-dependent methyltransferases"/>
    <property type="match status" value="1"/>
</dbReference>
<dbReference type="AlphaFoldDB" id="X0YBR0"/>
<dbReference type="InterPro" id="IPR050508">
    <property type="entry name" value="Methyltransf_Superfamily"/>
</dbReference>
<proteinExistence type="predicted"/>
<name>X0YBR0_9ZZZZ</name>
<evidence type="ECO:0000313" key="2">
    <source>
        <dbReference type="EMBL" id="GAG44722.1"/>
    </source>
</evidence>